<dbReference type="PROSITE" id="PS51257">
    <property type="entry name" value="PROKAR_LIPOPROTEIN"/>
    <property type="match status" value="1"/>
</dbReference>
<sequence>MRNINKYIATAVLGTMLAMVSCETTELDLTQNPNALTPDQASADFFLSSIQEDFIRQFEGDADFDANDNWQSGGNTTGDGFFEIGMELSRVVNMSGRNYVSAYQGSDMDDEWINAYRGILADLRKMNPLAEEAGLTHHIGIGQFIEAFLMVSMVDFFGDVPYTEAITAEGEANFNPAVDSGASIYDASLALLDQAIANFNSTAAAEPTIDYYYAGDYEMWVKAANTLKMKIYMQRRLVDSSALASFNSILASGNYISDTSEDMIWSWSSGSASQPDTRHPRYGINYTDTGGGDYQSNWLMNLMDTSEDPRIRYYFYRQSPGVPGAPGVDPNEETLNCSLETPPQHYIDGGFTFCWLDNGYWGRDHGDADGIPPDGLLRAAYGVYPVGGQFDDDSFGEIALGSGSGGNGISNLLTSFGVDFMIAEAAMASGDVPGARAALLTAVEKSITKVQDFSASRFAGADASFAPTAGDVTSFVNAVGVAFDDADTSGKWDILGEQYFVAHFGNGVETYNFYRRTNFPTTLQPNLEPNPDVFIQSMYYPTNAVNNNSNISQKANQQQAVFWDDNGVPPAN</sequence>
<protein>
    <submittedName>
        <fullName evidence="1">SusD/RagB family nutrient-binding outer membrane lipoprotein</fullName>
    </submittedName>
</protein>
<name>A0A371JS98_9FLAO</name>
<evidence type="ECO:0000313" key="1">
    <source>
        <dbReference type="EMBL" id="RDY60682.1"/>
    </source>
</evidence>
<evidence type="ECO:0000313" key="2">
    <source>
        <dbReference type="Proteomes" id="UP000261828"/>
    </source>
</evidence>
<gene>
    <name evidence="1" type="ORF">DX873_00435</name>
</gene>
<keyword evidence="1" id="KW-0449">Lipoprotein</keyword>
<dbReference type="AlphaFoldDB" id="A0A371JS98"/>
<dbReference type="RefSeq" id="WP_116182571.1">
    <property type="nucleotide sequence ID" value="NZ_QTJX01000001.1"/>
</dbReference>
<reference evidence="1 2" key="1">
    <citation type="submission" date="2018-08" db="EMBL/GenBank/DDBJ databases">
        <title>Muricauda nanhaiensis sp. nov., isolated from seawater of the South China Sea.</title>
        <authorList>
            <person name="Dang Y."/>
        </authorList>
    </citation>
    <scope>NUCLEOTIDE SEQUENCE [LARGE SCALE GENOMIC DNA]</scope>
    <source>
        <strain evidence="1 2">SM1704</strain>
    </source>
</reference>
<dbReference type="InterPro" id="IPR041662">
    <property type="entry name" value="SusD-like_2"/>
</dbReference>
<dbReference type="SUPFAM" id="SSF48452">
    <property type="entry name" value="TPR-like"/>
    <property type="match status" value="1"/>
</dbReference>
<dbReference type="Pfam" id="PF12771">
    <property type="entry name" value="SusD-like_2"/>
    <property type="match status" value="1"/>
</dbReference>
<dbReference type="EMBL" id="QTJX01000001">
    <property type="protein sequence ID" value="RDY60682.1"/>
    <property type="molecule type" value="Genomic_DNA"/>
</dbReference>
<proteinExistence type="predicted"/>
<dbReference type="Proteomes" id="UP000261828">
    <property type="component" value="Unassembled WGS sequence"/>
</dbReference>
<dbReference type="InterPro" id="IPR011990">
    <property type="entry name" value="TPR-like_helical_dom_sf"/>
</dbReference>
<accession>A0A371JS98</accession>
<comment type="caution">
    <text evidence="1">The sequence shown here is derived from an EMBL/GenBank/DDBJ whole genome shotgun (WGS) entry which is preliminary data.</text>
</comment>
<dbReference type="Gene3D" id="1.25.40.390">
    <property type="match status" value="2"/>
</dbReference>
<keyword evidence="2" id="KW-1185">Reference proteome</keyword>
<dbReference type="OrthoDB" id="725917at2"/>
<organism evidence="1 2">
    <name type="scientific">Flagellimonas nanhaiensis</name>
    <dbReference type="NCBI Taxonomy" id="2292706"/>
    <lineage>
        <taxon>Bacteria</taxon>
        <taxon>Pseudomonadati</taxon>
        <taxon>Bacteroidota</taxon>
        <taxon>Flavobacteriia</taxon>
        <taxon>Flavobacteriales</taxon>
        <taxon>Flavobacteriaceae</taxon>
        <taxon>Flagellimonas</taxon>
    </lineage>
</organism>